<reference evidence="1 2" key="1">
    <citation type="journal article" date="2017" name="Genome Med.">
        <title>A novel Ruminococcus gnavus clade enriched in inflammatory bowel disease patients.</title>
        <authorList>
            <person name="Hall A.B."/>
            <person name="Yassour M."/>
            <person name="Sauk J."/>
            <person name="Garner A."/>
            <person name="Jiang X."/>
            <person name="Arthur T."/>
            <person name="Lagoudas G.K."/>
            <person name="Vatanen T."/>
            <person name="Fornelos N."/>
            <person name="Wilson R."/>
            <person name="Bertha M."/>
            <person name="Cohen M."/>
            <person name="Garber J."/>
            <person name="Khalili H."/>
            <person name="Gevers D."/>
            <person name="Ananthakrishnan A.N."/>
            <person name="Kugathasan S."/>
            <person name="Lander E.S."/>
            <person name="Blainey P."/>
            <person name="Vlamakis H."/>
            <person name="Xavier R.J."/>
            <person name="Huttenhower C."/>
        </authorList>
    </citation>
    <scope>NUCLEOTIDE SEQUENCE [LARGE SCALE GENOMIC DNA]</scope>
    <source>
        <strain evidence="1 2">RJX1128</strain>
    </source>
</reference>
<protein>
    <submittedName>
        <fullName evidence="1">Uncharacterized protein</fullName>
    </submittedName>
</protein>
<proteinExistence type="predicted"/>
<dbReference type="EMBL" id="NIHW01000031">
    <property type="protein sequence ID" value="PLT84529.1"/>
    <property type="molecule type" value="Genomic_DNA"/>
</dbReference>
<gene>
    <name evidence="1" type="ORF">CDL20_11560</name>
</gene>
<sequence>MSRKNTEAWNSIRSMCKMDNIDEKEMYQKAKMLLSIYRRVCWSAIGRADLIADEMCYYCGSDLDGALIYLEQFAPDKEKDRFESRIRALFETRWMIELVDSAMLKVKEFPENGDLYFEILSKCYLSKFKYTESEMLELLNMERSRFYDRKKESIMLFGISLWGSAIPKLKAFLIEDVETEEYEYV</sequence>
<dbReference type="AlphaFoldDB" id="A0A2N5PY64"/>
<evidence type="ECO:0000313" key="2">
    <source>
        <dbReference type="Proteomes" id="UP000234840"/>
    </source>
</evidence>
<accession>A0A2N5PY64</accession>
<comment type="caution">
    <text evidence="1">The sequence shown here is derived from an EMBL/GenBank/DDBJ whole genome shotgun (WGS) entry which is preliminary data.</text>
</comment>
<dbReference type="Proteomes" id="UP000234840">
    <property type="component" value="Unassembled WGS sequence"/>
</dbReference>
<dbReference type="RefSeq" id="WP_101882738.1">
    <property type="nucleotide sequence ID" value="NZ_NIHW01000031.1"/>
</dbReference>
<name>A0A2N5PY64_MEDGN</name>
<organism evidence="1 2">
    <name type="scientific">Mediterraneibacter gnavus</name>
    <name type="common">Ruminococcus gnavus</name>
    <dbReference type="NCBI Taxonomy" id="33038"/>
    <lineage>
        <taxon>Bacteria</taxon>
        <taxon>Bacillati</taxon>
        <taxon>Bacillota</taxon>
        <taxon>Clostridia</taxon>
        <taxon>Lachnospirales</taxon>
        <taxon>Lachnospiraceae</taxon>
        <taxon>Mediterraneibacter</taxon>
    </lineage>
</organism>
<evidence type="ECO:0000313" key="1">
    <source>
        <dbReference type="EMBL" id="PLT84529.1"/>
    </source>
</evidence>